<keyword evidence="2" id="KW-1185">Reference proteome</keyword>
<protein>
    <submittedName>
        <fullName evidence="1">HK97 gp10 family phage protein</fullName>
    </submittedName>
</protein>
<evidence type="ECO:0000313" key="1">
    <source>
        <dbReference type="EMBL" id="NHN31132.1"/>
    </source>
</evidence>
<gene>
    <name evidence="1" type="ORF">G9U52_14935</name>
</gene>
<dbReference type="EMBL" id="JAAOIW010000005">
    <property type="protein sequence ID" value="NHN31132.1"/>
    <property type="molecule type" value="Genomic_DNA"/>
</dbReference>
<comment type="caution">
    <text evidence="1">The sequence shown here is derived from an EMBL/GenBank/DDBJ whole genome shotgun (WGS) entry which is preliminary data.</text>
</comment>
<organism evidence="1 2">
    <name type="scientific">Paenibacillus agricola</name>
    <dbReference type="NCBI Taxonomy" id="2716264"/>
    <lineage>
        <taxon>Bacteria</taxon>
        <taxon>Bacillati</taxon>
        <taxon>Bacillota</taxon>
        <taxon>Bacilli</taxon>
        <taxon>Bacillales</taxon>
        <taxon>Paenibacillaceae</taxon>
        <taxon>Paenibacillus</taxon>
    </lineage>
</organism>
<name>A0ABX0J419_9BACL</name>
<proteinExistence type="predicted"/>
<sequence length="154" mass="17347">MASNRIEIDISRSRSLTQRLFGVFSRNYTRRLEDALEQGARNGTADVLDEWKRESVDLAPLEFGALRRGIDTNTEQSGSKLGGVITSSAVSKKGRKRFDYATYIHDRFPRTSFKSPTTPGTIPKYLDKPLADNGAKWAKMIEAEMKAEAKRRGF</sequence>
<dbReference type="RefSeq" id="WP_166150890.1">
    <property type="nucleotide sequence ID" value="NZ_JAAOIW010000005.1"/>
</dbReference>
<accession>A0ABX0J419</accession>
<reference evidence="1" key="1">
    <citation type="submission" date="2020-03" db="EMBL/GenBank/DDBJ databases">
        <title>Draft sequencing of Paenibacilllus sp. S3N08.</title>
        <authorList>
            <person name="Kim D.-U."/>
        </authorList>
    </citation>
    <scope>NUCLEOTIDE SEQUENCE</scope>
    <source>
        <strain evidence="1">S3N08</strain>
    </source>
</reference>
<evidence type="ECO:0000313" key="2">
    <source>
        <dbReference type="Proteomes" id="UP001165962"/>
    </source>
</evidence>
<dbReference type="Proteomes" id="UP001165962">
    <property type="component" value="Unassembled WGS sequence"/>
</dbReference>